<dbReference type="GO" id="GO:0003743">
    <property type="term" value="F:translation initiation factor activity"/>
    <property type="evidence" value="ECO:0007669"/>
    <property type="project" value="UniProtKB-KW"/>
</dbReference>
<name>A0A1G2C6A0_9BACT</name>
<organism evidence="8 9">
    <name type="scientific">Candidatus Liptonbacteria bacterium GWB1_49_6</name>
    <dbReference type="NCBI Taxonomy" id="1798644"/>
    <lineage>
        <taxon>Bacteria</taxon>
        <taxon>Candidatus Liptoniibacteriota</taxon>
    </lineage>
</organism>
<dbReference type="InterPro" id="IPR000795">
    <property type="entry name" value="T_Tr_GTP-bd_dom"/>
</dbReference>
<proteinExistence type="inferred from homology"/>
<keyword evidence="2" id="KW-0396">Initiation factor</keyword>
<dbReference type="Gene3D" id="3.40.50.10050">
    <property type="entry name" value="Translation initiation factor IF- 2, domain 3"/>
    <property type="match status" value="1"/>
</dbReference>
<dbReference type="Gene3D" id="2.40.30.10">
    <property type="entry name" value="Translation factors"/>
    <property type="match status" value="2"/>
</dbReference>
<evidence type="ECO:0000256" key="1">
    <source>
        <dbReference type="ARBA" id="ARBA00007733"/>
    </source>
</evidence>
<dbReference type="PRINTS" id="PR00315">
    <property type="entry name" value="ELONGATNFCT"/>
</dbReference>
<feature type="domain" description="Tr-type G" evidence="7">
    <location>
        <begin position="17"/>
        <end position="224"/>
    </location>
</feature>
<dbReference type="InterPro" id="IPR005225">
    <property type="entry name" value="Small_GTP-bd"/>
</dbReference>
<dbReference type="Pfam" id="PF22042">
    <property type="entry name" value="EF-G_D2"/>
    <property type="match status" value="1"/>
</dbReference>
<dbReference type="PANTHER" id="PTHR43381:SF4">
    <property type="entry name" value="EUKARYOTIC TRANSLATION INITIATION FACTOR 5B"/>
    <property type="match status" value="1"/>
</dbReference>
<dbReference type="SUPFAM" id="SSF50447">
    <property type="entry name" value="Translation proteins"/>
    <property type="match status" value="2"/>
</dbReference>
<dbReference type="AlphaFoldDB" id="A0A1G2C6A0"/>
<comment type="caution">
    <text evidence="8">The sequence shown here is derived from an EMBL/GenBank/DDBJ whole genome shotgun (WGS) entry which is preliminary data.</text>
</comment>
<evidence type="ECO:0000256" key="6">
    <source>
        <dbReference type="SAM" id="MobiDB-lite"/>
    </source>
</evidence>
<reference evidence="8 9" key="1">
    <citation type="journal article" date="2016" name="Nat. Commun.">
        <title>Thousands of microbial genomes shed light on interconnected biogeochemical processes in an aquifer system.</title>
        <authorList>
            <person name="Anantharaman K."/>
            <person name="Brown C.T."/>
            <person name="Hug L.A."/>
            <person name="Sharon I."/>
            <person name="Castelle C.J."/>
            <person name="Probst A.J."/>
            <person name="Thomas B.C."/>
            <person name="Singh A."/>
            <person name="Wilkins M.J."/>
            <person name="Karaoz U."/>
            <person name="Brodie E.L."/>
            <person name="Williams K.H."/>
            <person name="Hubbard S.S."/>
            <person name="Banfield J.F."/>
        </authorList>
    </citation>
    <scope>NUCLEOTIDE SEQUENCE [LARGE SCALE GENOMIC DNA]</scope>
</reference>
<dbReference type="Pfam" id="PF00009">
    <property type="entry name" value="GTP_EFTU"/>
    <property type="match status" value="1"/>
</dbReference>
<evidence type="ECO:0000259" key="7">
    <source>
        <dbReference type="PROSITE" id="PS51722"/>
    </source>
</evidence>
<dbReference type="Proteomes" id="UP000176648">
    <property type="component" value="Unassembled WGS sequence"/>
</dbReference>
<dbReference type="NCBIfam" id="TIGR00231">
    <property type="entry name" value="small_GTP"/>
    <property type="match status" value="1"/>
</dbReference>
<dbReference type="Gene3D" id="3.40.50.300">
    <property type="entry name" value="P-loop containing nucleotide triphosphate hydrolases"/>
    <property type="match status" value="1"/>
</dbReference>
<dbReference type="SUPFAM" id="SSF52540">
    <property type="entry name" value="P-loop containing nucleoside triphosphate hydrolases"/>
    <property type="match status" value="1"/>
</dbReference>
<keyword evidence="5" id="KW-0342">GTP-binding</keyword>
<protein>
    <recommendedName>
        <fullName evidence="7">Tr-type G domain-containing protein</fullName>
    </recommendedName>
</protein>
<comment type="similarity">
    <text evidence="1">Belongs to the TRAFAC class translation factor GTPase superfamily. Classic translation factor GTPase family. IF-2 subfamily.</text>
</comment>
<dbReference type="FunFam" id="3.40.50.10050:FF:000001">
    <property type="entry name" value="Translation initiation factor IF-2"/>
    <property type="match status" value="1"/>
</dbReference>
<dbReference type="InterPro" id="IPR009000">
    <property type="entry name" value="Transl_B-barrel_sf"/>
</dbReference>
<sequence>MSKENLKQLKPSSTLVGRPPVVVVMGHVDHGKTTLLDYIRKTTAAAREAGGITQSIGAYEIVHTPQINADQSARIGADKNQRKSAPADRVPPKASAVAQGRKITFIDTPGHEAFTKMRSAGATVADLAILVVAAEDGVKPQTKEAISILNETKTPFIVAINKIDKEPNLERAKKELADAGVLLEGYGGQVSFHGVSAKTGEGVNDLLDLTLLAAEMEHLTYSPEKSAAGFILETRMDQRRGLEVTAIIKDGTLRAGDAIGTATAKGKVRILENFLGKTAKELAPSAPALIIGFETMPKVGEAFTTGADMKTQEGVTAGEPKAKIPAGALPSSEKNPLRLILKAADSGSLEALSLIVQNLKTEKQPKVLAESVGDINDGDVKLALATGAIIIGFKTRVNTAAKNLSDAQRVIIITSEIIYDLVKTVEEALKKPEDLNILGDLEVLVVFNQEKQEKQLVGGRVIKGIIRNKGAFEIVREEKVAGRGRVTNLQSQKKDMGQVAEGSEAGVISNAEILIQVGDHIVMRK</sequence>
<keyword evidence="3" id="KW-0547">Nucleotide-binding</keyword>
<evidence type="ECO:0000256" key="5">
    <source>
        <dbReference type="ARBA" id="ARBA00023134"/>
    </source>
</evidence>
<keyword evidence="4" id="KW-0648">Protein biosynthesis</keyword>
<evidence type="ECO:0000256" key="4">
    <source>
        <dbReference type="ARBA" id="ARBA00022917"/>
    </source>
</evidence>
<dbReference type="EMBL" id="MHKU01000025">
    <property type="protein sequence ID" value="OGY96681.1"/>
    <property type="molecule type" value="Genomic_DNA"/>
</dbReference>
<evidence type="ECO:0000313" key="9">
    <source>
        <dbReference type="Proteomes" id="UP000176648"/>
    </source>
</evidence>
<gene>
    <name evidence="8" type="ORF">A2122_00870</name>
</gene>
<dbReference type="InterPro" id="IPR053905">
    <property type="entry name" value="EF-G-like_DII"/>
</dbReference>
<dbReference type="InterPro" id="IPR023115">
    <property type="entry name" value="TIF_IF2_dom3"/>
</dbReference>
<evidence type="ECO:0000256" key="3">
    <source>
        <dbReference type="ARBA" id="ARBA00022741"/>
    </source>
</evidence>
<dbReference type="PANTHER" id="PTHR43381">
    <property type="entry name" value="TRANSLATION INITIATION FACTOR IF-2-RELATED"/>
    <property type="match status" value="1"/>
</dbReference>
<evidence type="ECO:0000256" key="2">
    <source>
        <dbReference type="ARBA" id="ARBA00022540"/>
    </source>
</evidence>
<dbReference type="GO" id="GO:0005737">
    <property type="term" value="C:cytoplasm"/>
    <property type="evidence" value="ECO:0007669"/>
    <property type="project" value="TreeGrafter"/>
</dbReference>
<dbReference type="InterPro" id="IPR027417">
    <property type="entry name" value="P-loop_NTPase"/>
</dbReference>
<accession>A0A1G2C6A0</accession>
<dbReference type="CDD" id="cd01887">
    <property type="entry name" value="IF2_eIF5B"/>
    <property type="match status" value="1"/>
</dbReference>
<dbReference type="SUPFAM" id="SSF52156">
    <property type="entry name" value="Initiation factor IF2/eIF5b, domain 3"/>
    <property type="match status" value="1"/>
</dbReference>
<dbReference type="InterPro" id="IPR036925">
    <property type="entry name" value="TIF_IF2_dom3_sf"/>
</dbReference>
<dbReference type="GO" id="GO:0003924">
    <property type="term" value="F:GTPase activity"/>
    <property type="evidence" value="ECO:0007669"/>
    <property type="project" value="InterPro"/>
</dbReference>
<evidence type="ECO:0000313" key="8">
    <source>
        <dbReference type="EMBL" id="OGY96681.1"/>
    </source>
</evidence>
<dbReference type="PROSITE" id="PS51722">
    <property type="entry name" value="G_TR_2"/>
    <property type="match status" value="1"/>
</dbReference>
<dbReference type="InterPro" id="IPR015760">
    <property type="entry name" value="TIF_IF2"/>
</dbReference>
<dbReference type="STRING" id="1798644.A2122_00870"/>
<dbReference type="Pfam" id="PF11987">
    <property type="entry name" value="IF-2"/>
    <property type="match status" value="1"/>
</dbReference>
<feature type="region of interest" description="Disordered" evidence="6">
    <location>
        <begin position="74"/>
        <end position="94"/>
    </location>
</feature>
<dbReference type="GO" id="GO:0005525">
    <property type="term" value="F:GTP binding"/>
    <property type="evidence" value="ECO:0007669"/>
    <property type="project" value="UniProtKB-KW"/>
</dbReference>